<sequence length="208" mass="23666">MFDIVRRRSYDERRVLIDSARVLDSPFDDSLVYLTGAQQELLRNLTQYLHRQDTFVATYCAQHYLTPDVDAWDAIQAIVSDLEDVLMGNPNTIWGYKDVFVFTDSDSSMDAGDNTIWGPSVPAGEVWRISNMSFVTDSAICTSVKMRAYIDGTYIDLTEVVTPTIDLLYDFPIDVVLKEGDRPLCTFYDLAENDFGRATWSGYKMDVT</sequence>
<comment type="caution">
    <text evidence="1">The sequence shown here is derived from an EMBL/GenBank/DDBJ whole genome shotgun (WGS) entry which is preliminary data.</text>
</comment>
<name>X0ZJ35_9ZZZZ</name>
<dbReference type="AlphaFoldDB" id="X0ZJ35"/>
<gene>
    <name evidence="1" type="ORF">S01H4_03552</name>
</gene>
<protein>
    <submittedName>
        <fullName evidence="1">Uncharacterized protein</fullName>
    </submittedName>
</protein>
<accession>X0ZJ35</accession>
<reference evidence="1" key="1">
    <citation type="journal article" date="2014" name="Front. Microbiol.">
        <title>High frequency of phylogenetically diverse reductive dehalogenase-homologous genes in deep subseafloor sedimentary metagenomes.</title>
        <authorList>
            <person name="Kawai M."/>
            <person name="Futagami T."/>
            <person name="Toyoda A."/>
            <person name="Takaki Y."/>
            <person name="Nishi S."/>
            <person name="Hori S."/>
            <person name="Arai W."/>
            <person name="Tsubouchi T."/>
            <person name="Morono Y."/>
            <person name="Uchiyama I."/>
            <person name="Ito T."/>
            <person name="Fujiyama A."/>
            <person name="Inagaki F."/>
            <person name="Takami H."/>
        </authorList>
    </citation>
    <scope>NUCLEOTIDE SEQUENCE</scope>
    <source>
        <strain evidence="1">Expedition CK06-06</strain>
    </source>
</reference>
<evidence type="ECO:0000313" key="1">
    <source>
        <dbReference type="EMBL" id="GAG58107.1"/>
    </source>
</evidence>
<dbReference type="EMBL" id="BART01000881">
    <property type="protein sequence ID" value="GAG58107.1"/>
    <property type="molecule type" value="Genomic_DNA"/>
</dbReference>
<organism evidence="1">
    <name type="scientific">marine sediment metagenome</name>
    <dbReference type="NCBI Taxonomy" id="412755"/>
    <lineage>
        <taxon>unclassified sequences</taxon>
        <taxon>metagenomes</taxon>
        <taxon>ecological metagenomes</taxon>
    </lineage>
</organism>
<proteinExistence type="predicted"/>